<dbReference type="EMBL" id="CP069620">
    <property type="protein sequence ID" value="UZH56459.1"/>
    <property type="molecule type" value="Genomic_DNA"/>
</dbReference>
<organism evidence="3 4">
    <name type="scientific">Salinimicrobium tongyeongense</name>
    <dbReference type="NCBI Taxonomy" id="2809707"/>
    <lineage>
        <taxon>Bacteria</taxon>
        <taxon>Pseudomonadati</taxon>
        <taxon>Bacteroidota</taxon>
        <taxon>Flavobacteriia</taxon>
        <taxon>Flavobacteriales</taxon>
        <taxon>Flavobacteriaceae</taxon>
        <taxon>Salinimicrobium</taxon>
    </lineage>
</organism>
<dbReference type="InterPro" id="IPR005184">
    <property type="entry name" value="DUF306_Meta_HslJ"/>
</dbReference>
<gene>
    <name evidence="3" type="ORF">JRG66_06250</name>
</gene>
<feature type="signal peptide" evidence="1">
    <location>
        <begin position="1"/>
        <end position="17"/>
    </location>
</feature>
<evidence type="ECO:0000313" key="4">
    <source>
        <dbReference type="Proteomes" id="UP001163981"/>
    </source>
</evidence>
<keyword evidence="1" id="KW-0732">Signal</keyword>
<dbReference type="Pfam" id="PF03724">
    <property type="entry name" value="META"/>
    <property type="match status" value="1"/>
</dbReference>
<feature type="domain" description="DUF306" evidence="2">
    <location>
        <begin position="26"/>
        <end position="129"/>
    </location>
</feature>
<dbReference type="Gene3D" id="2.40.128.270">
    <property type="match status" value="1"/>
</dbReference>
<reference evidence="3" key="1">
    <citation type="submission" date="2021-02" db="EMBL/GenBank/DDBJ databases">
        <title>Salinimicrobium sp. nov. isolated from seawater in Tongyeong, Republic of Korea.</title>
        <authorList>
            <person name="Lee S.-J."/>
        </authorList>
    </citation>
    <scope>NUCLEOTIDE SEQUENCE</scope>
    <source>
        <strain evidence="3">HN-2-9-2</strain>
    </source>
</reference>
<feature type="chain" id="PRO_5045347008" evidence="1">
    <location>
        <begin position="18"/>
        <end position="134"/>
    </location>
</feature>
<name>A0ABY6NU65_9FLAO</name>
<accession>A0ABY6NU65</accession>
<evidence type="ECO:0000256" key="1">
    <source>
        <dbReference type="SAM" id="SignalP"/>
    </source>
</evidence>
<dbReference type="Proteomes" id="UP001163981">
    <property type="component" value="Chromosome"/>
</dbReference>
<dbReference type="PANTHER" id="PTHR35535:SF1">
    <property type="entry name" value="HEAT SHOCK PROTEIN HSLJ"/>
    <property type="match status" value="1"/>
</dbReference>
<dbReference type="PROSITE" id="PS51257">
    <property type="entry name" value="PROKAR_LIPOPROTEIN"/>
    <property type="match status" value="1"/>
</dbReference>
<sequence length="134" mass="15103">MRKILLLILFVISLSCANTIDTVTEEILDGDYRVTQIEGHDSLPRGIVFNFNPMASKLSGNTGCNDFSAHYNQQGNNLEFSTPMNTRKYCKGKMEVERQILSSFEKVSKLDHNGNEIVIYSNNDVPLITLTKID</sequence>
<protein>
    <submittedName>
        <fullName evidence="3">META domain-containing protein</fullName>
    </submittedName>
</protein>
<evidence type="ECO:0000259" key="2">
    <source>
        <dbReference type="Pfam" id="PF03724"/>
    </source>
</evidence>
<evidence type="ECO:0000313" key="3">
    <source>
        <dbReference type="EMBL" id="UZH56459.1"/>
    </source>
</evidence>
<dbReference type="PANTHER" id="PTHR35535">
    <property type="entry name" value="HEAT SHOCK PROTEIN HSLJ"/>
    <property type="match status" value="1"/>
</dbReference>
<dbReference type="RefSeq" id="WP_265165001.1">
    <property type="nucleotide sequence ID" value="NZ_CP069620.1"/>
</dbReference>
<dbReference type="InterPro" id="IPR038670">
    <property type="entry name" value="HslJ-like_sf"/>
</dbReference>
<dbReference type="InterPro" id="IPR053147">
    <property type="entry name" value="Hsp_HslJ-like"/>
</dbReference>
<keyword evidence="4" id="KW-1185">Reference proteome</keyword>
<proteinExistence type="predicted"/>